<organism evidence="1 2">
    <name type="scientific">Fodinibius salicampi</name>
    <dbReference type="NCBI Taxonomy" id="1920655"/>
    <lineage>
        <taxon>Bacteria</taxon>
        <taxon>Pseudomonadati</taxon>
        <taxon>Balneolota</taxon>
        <taxon>Balneolia</taxon>
        <taxon>Balneolales</taxon>
        <taxon>Balneolaceae</taxon>
        <taxon>Fodinibius</taxon>
    </lineage>
</organism>
<dbReference type="EMBL" id="JAJNDC010000005">
    <property type="protein sequence ID" value="MCW9714454.1"/>
    <property type="molecule type" value="Genomic_DNA"/>
</dbReference>
<name>A0ABT3Q2W6_9BACT</name>
<sequence length="151" mass="16799">YFVTYSLDSNPIPMGGLAGTFSYPFHITRVISTVFVTKKLGKSAEKGNKLLETQKRKETQLQLIDLRTFENMSQIQFVDGDEILHGQGILFNIQHAGAPKINDAVPVQAAHYLSYPIVLRAGSVVHQVPELDIIIRPSIKGIDNRKPVESI</sequence>
<evidence type="ECO:0000313" key="2">
    <source>
        <dbReference type="Proteomes" id="UP001207337"/>
    </source>
</evidence>
<keyword evidence="2" id="KW-1185">Reference proteome</keyword>
<accession>A0ABT3Q2W6</accession>
<feature type="non-terminal residue" evidence="1">
    <location>
        <position position="1"/>
    </location>
</feature>
<evidence type="ECO:0000313" key="1">
    <source>
        <dbReference type="EMBL" id="MCW9714454.1"/>
    </source>
</evidence>
<proteinExistence type="predicted"/>
<dbReference type="Proteomes" id="UP001207337">
    <property type="component" value="Unassembled WGS sequence"/>
</dbReference>
<gene>
    <name evidence="1" type="ORF">LQ318_16225</name>
</gene>
<protein>
    <submittedName>
        <fullName evidence="1">Uncharacterized protein</fullName>
    </submittedName>
</protein>
<reference evidence="1 2" key="1">
    <citation type="submission" date="2021-11" db="EMBL/GenBank/DDBJ databases">
        <title>Aliifidinibius sp. nov., a new bacterium isolated from saline soil.</title>
        <authorList>
            <person name="Galisteo C."/>
            <person name="De La Haba R."/>
            <person name="Sanchez-Porro C."/>
            <person name="Ventosa A."/>
        </authorList>
    </citation>
    <scope>NUCLEOTIDE SEQUENCE [LARGE SCALE GENOMIC DNA]</scope>
    <source>
        <strain evidence="1 2">KACC 190600</strain>
    </source>
</reference>
<comment type="caution">
    <text evidence="1">The sequence shown here is derived from an EMBL/GenBank/DDBJ whole genome shotgun (WGS) entry which is preliminary data.</text>
</comment>
<dbReference type="RefSeq" id="WP_265791750.1">
    <property type="nucleotide sequence ID" value="NZ_BAABRS010000005.1"/>
</dbReference>